<organism evidence="7 8">
    <name type="scientific">Lentibacillus persicus</name>
    <dbReference type="NCBI Taxonomy" id="640948"/>
    <lineage>
        <taxon>Bacteria</taxon>
        <taxon>Bacillati</taxon>
        <taxon>Bacillota</taxon>
        <taxon>Bacilli</taxon>
        <taxon>Bacillales</taxon>
        <taxon>Bacillaceae</taxon>
        <taxon>Lentibacillus</taxon>
    </lineage>
</organism>
<dbReference type="InterPro" id="IPR013762">
    <property type="entry name" value="Integrase-like_cat_sf"/>
</dbReference>
<dbReference type="InterPro" id="IPR002104">
    <property type="entry name" value="Integrase_catalytic"/>
</dbReference>
<evidence type="ECO:0000313" key="7">
    <source>
        <dbReference type="EMBL" id="SFE50918.1"/>
    </source>
</evidence>
<keyword evidence="8" id="KW-1185">Reference proteome</keyword>
<evidence type="ECO:0000313" key="8">
    <source>
        <dbReference type="Proteomes" id="UP000199474"/>
    </source>
</evidence>
<dbReference type="Pfam" id="PF00589">
    <property type="entry name" value="Phage_integrase"/>
    <property type="match status" value="1"/>
</dbReference>
<proteinExistence type="inferred from homology"/>
<evidence type="ECO:0000256" key="3">
    <source>
        <dbReference type="ARBA" id="ARBA00023172"/>
    </source>
</evidence>
<dbReference type="OrthoDB" id="9803188at2"/>
<sequence>MASFRKRGKTWQYTVEIGIDPVTGKRKQQTRGGFKTKKAAQLAAAEIDKKVNEGTFVEESNITFGEFVPIWFKYYSKYVRGETLQSRETSVKKLNEHFKFAMMRKITKPYYVDTLHELYNEGLAANTIKSIHSTASLIFKFACYERKVIKTNPTENVDMRFLQSDSPIENDGPLKDEEKFLEKEDLATFLQTAKSRYPYHPQDYIIFLMLAYTGLRRGELAVLKWNDIDFEDQTVSITKTFNYGNTKAGNDVKLGPPKTPESERIIDIDEFVLTQLKKHRSWQNQFLMENRKQYKDQGFIFINTNSHPGYPISPQVIYEHMRTILKKMKHPIKLSPHSMRHTHASLCIEAGIPLRDIAERLGHREIKTLEKIYAHTTKGQKKKTAKKFNQLMTKVREETPF</sequence>
<dbReference type="InterPro" id="IPR044068">
    <property type="entry name" value="CB"/>
</dbReference>
<dbReference type="Gene3D" id="1.10.150.130">
    <property type="match status" value="1"/>
</dbReference>
<dbReference type="GO" id="GO:0003677">
    <property type="term" value="F:DNA binding"/>
    <property type="evidence" value="ECO:0007669"/>
    <property type="project" value="UniProtKB-UniRule"/>
</dbReference>
<dbReference type="GO" id="GO:0006310">
    <property type="term" value="P:DNA recombination"/>
    <property type="evidence" value="ECO:0007669"/>
    <property type="project" value="UniProtKB-KW"/>
</dbReference>
<evidence type="ECO:0000259" key="5">
    <source>
        <dbReference type="PROSITE" id="PS51898"/>
    </source>
</evidence>
<dbReference type="PANTHER" id="PTHR30349">
    <property type="entry name" value="PHAGE INTEGRASE-RELATED"/>
    <property type="match status" value="1"/>
</dbReference>
<evidence type="ECO:0000256" key="4">
    <source>
        <dbReference type="PROSITE-ProRule" id="PRU01248"/>
    </source>
</evidence>
<dbReference type="Gene3D" id="1.10.443.10">
    <property type="entry name" value="Intergrase catalytic core"/>
    <property type="match status" value="1"/>
</dbReference>
<keyword evidence="3" id="KW-0233">DNA recombination</keyword>
<dbReference type="InterPro" id="IPR010998">
    <property type="entry name" value="Integrase_recombinase_N"/>
</dbReference>
<dbReference type="AlphaFoldDB" id="A0A1I2B4U1"/>
<dbReference type="RefSeq" id="WP_143070003.1">
    <property type="nucleotide sequence ID" value="NZ_FOMR01000021.1"/>
</dbReference>
<dbReference type="InterPro" id="IPR050090">
    <property type="entry name" value="Tyrosine_recombinase_XerCD"/>
</dbReference>
<evidence type="ECO:0000256" key="2">
    <source>
        <dbReference type="ARBA" id="ARBA00023125"/>
    </source>
</evidence>
<keyword evidence="2 4" id="KW-0238">DNA-binding</keyword>
<dbReference type="EMBL" id="FOMR01000021">
    <property type="protein sequence ID" value="SFE50918.1"/>
    <property type="molecule type" value="Genomic_DNA"/>
</dbReference>
<dbReference type="InterPro" id="IPR011010">
    <property type="entry name" value="DNA_brk_join_enz"/>
</dbReference>
<feature type="domain" description="Tyr recombinase" evidence="5">
    <location>
        <begin position="176"/>
        <end position="386"/>
    </location>
</feature>
<comment type="similarity">
    <text evidence="1">Belongs to the 'phage' integrase family.</text>
</comment>
<dbReference type="PROSITE" id="PS51898">
    <property type="entry name" value="TYR_RECOMBINASE"/>
    <property type="match status" value="1"/>
</dbReference>
<dbReference type="Proteomes" id="UP000199474">
    <property type="component" value="Unassembled WGS sequence"/>
</dbReference>
<gene>
    <name evidence="7" type="ORF">SAMN05216238_12123</name>
</gene>
<dbReference type="PANTHER" id="PTHR30349:SF64">
    <property type="entry name" value="PROPHAGE INTEGRASE INTD-RELATED"/>
    <property type="match status" value="1"/>
</dbReference>
<name>A0A1I2B4U1_9BACI</name>
<dbReference type="InterPro" id="IPR028259">
    <property type="entry name" value="AP2-like_int_N"/>
</dbReference>
<dbReference type="Pfam" id="PF14657">
    <property type="entry name" value="Arm-DNA-bind_4"/>
    <property type="match status" value="1"/>
</dbReference>
<dbReference type="PROSITE" id="PS51900">
    <property type="entry name" value="CB"/>
    <property type="match status" value="1"/>
</dbReference>
<protein>
    <submittedName>
        <fullName evidence="7">Site-specific recombinase XerD</fullName>
    </submittedName>
</protein>
<reference evidence="8" key="1">
    <citation type="submission" date="2016-10" db="EMBL/GenBank/DDBJ databases">
        <authorList>
            <person name="Varghese N."/>
            <person name="Submissions S."/>
        </authorList>
    </citation>
    <scope>NUCLEOTIDE SEQUENCE [LARGE SCALE GENOMIC DNA]</scope>
    <source>
        <strain evidence="8">DSM 22530</strain>
    </source>
</reference>
<dbReference type="STRING" id="640948.SAMN05216238_12123"/>
<evidence type="ECO:0000259" key="6">
    <source>
        <dbReference type="PROSITE" id="PS51900"/>
    </source>
</evidence>
<accession>A0A1I2B4U1</accession>
<evidence type="ECO:0000256" key="1">
    <source>
        <dbReference type="ARBA" id="ARBA00008857"/>
    </source>
</evidence>
<dbReference type="SUPFAM" id="SSF56349">
    <property type="entry name" value="DNA breaking-rejoining enzymes"/>
    <property type="match status" value="1"/>
</dbReference>
<dbReference type="CDD" id="cd01189">
    <property type="entry name" value="INT_ICEBs1_C_like"/>
    <property type="match status" value="1"/>
</dbReference>
<dbReference type="GO" id="GO:0015074">
    <property type="term" value="P:DNA integration"/>
    <property type="evidence" value="ECO:0007669"/>
    <property type="project" value="UniProtKB-KW"/>
</dbReference>
<feature type="domain" description="Core-binding (CB)" evidence="6">
    <location>
        <begin position="62"/>
        <end position="143"/>
    </location>
</feature>